<evidence type="ECO:0000256" key="1">
    <source>
        <dbReference type="ARBA" id="ARBA00006484"/>
    </source>
</evidence>
<dbReference type="InterPro" id="IPR036291">
    <property type="entry name" value="NAD(P)-bd_dom_sf"/>
</dbReference>
<comment type="similarity">
    <text evidence="1">Belongs to the short-chain dehydrogenases/reductases (SDR) family.</text>
</comment>
<dbReference type="SUPFAM" id="SSF51735">
    <property type="entry name" value="NAD(P)-binding Rossmann-fold domains"/>
    <property type="match status" value="1"/>
</dbReference>
<dbReference type="EMBL" id="JAVDYC010000001">
    <property type="protein sequence ID" value="MDR7326557.1"/>
    <property type="molecule type" value="Genomic_DNA"/>
</dbReference>
<dbReference type="Gene3D" id="3.40.50.720">
    <property type="entry name" value="NAD(P)-binding Rossmann-like Domain"/>
    <property type="match status" value="1"/>
</dbReference>
<dbReference type="RefSeq" id="WP_310422455.1">
    <property type="nucleotide sequence ID" value="NZ_JAVDYC010000001.1"/>
</dbReference>
<dbReference type="AlphaFoldDB" id="A0AAE3ZVA7"/>
<keyword evidence="2" id="KW-0560">Oxidoreductase</keyword>
<accession>A0AAE3ZVA7</accession>
<evidence type="ECO:0000256" key="2">
    <source>
        <dbReference type="ARBA" id="ARBA00023002"/>
    </source>
</evidence>
<dbReference type="InterPro" id="IPR002347">
    <property type="entry name" value="SDR_fam"/>
</dbReference>
<name>A0AAE3ZVA7_9ACTN</name>
<dbReference type="Proteomes" id="UP001183629">
    <property type="component" value="Unassembled WGS sequence"/>
</dbReference>
<sequence>MRPTAEDVTRGLDLRGRRIIITGGGSGLGAETARVLARAGAEVTVGVRTPVPTPPAGVRARPLDLADLGSVRAFAAAWDGPLDALIANAGVMALANRRLSPAGWEMHLAVNHLGHFALATALHPALRASGHGRLVVLSSGAHRDHPLDRDDPHFAHRPYDRWAAYGQSKTADVLLAVEAARRWAGDGILANAANPGWVMTGLQRHVDDATMTAMGATDANGTVIPRPYSRTLAEGAAGPVTLAVSATTTGAYYEDTAPSANVAPHATDPETAAWLWDHASEAVRAA</sequence>
<dbReference type="Pfam" id="PF00106">
    <property type="entry name" value="adh_short"/>
    <property type="match status" value="1"/>
</dbReference>
<reference evidence="3 4" key="1">
    <citation type="submission" date="2023-07" db="EMBL/GenBank/DDBJ databases">
        <title>Sequencing the genomes of 1000 actinobacteria strains.</title>
        <authorList>
            <person name="Klenk H.-P."/>
        </authorList>
    </citation>
    <scope>NUCLEOTIDE SEQUENCE [LARGE SCALE GENOMIC DNA]</scope>
    <source>
        <strain evidence="3 4">DSM 44711</strain>
    </source>
</reference>
<dbReference type="PANTHER" id="PTHR24320:SF148">
    <property type="entry name" value="NAD(P)-BINDING ROSSMANN-FOLD SUPERFAMILY PROTEIN"/>
    <property type="match status" value="1"/>
</dbReference>
<dbReference type="InterPro" id="IPR020904">
    <property type="entry name" value="Sc_DH/Rdtase_CS"/>
</dbReference>
<keyword evidence="4" id="KW-1185">Reference proteome</keyword>
<comment type="caution">
    <text evidence="3">The sequence shown here is derived from an EMBL/GenBank/DDBJ whole genome shotgun (WGS) entry which is preliminary data.</text>
</comment>
<dbReference type="PROSITE" id="PS00061">
    <property type="entry name" value="ADH_SHORT"/>
    <property type="match status" value="1"/>
</dbReference>
<gene>
    <name evidence="3" type="ORF">J2S44_006807</name>
</gene>
<protein>
    <submittedName>
        <fullName evidence="3">NAD(P)-dependent dehydrogenase (Short-subunit alcohol dehydrogenase family)</fullName>
    </submittedName>
</protein>
<evidence type="ECO:0000313" key="3">
    <source>
        <dbReference type="EMBL" id="MDR7326557.1"/>
    </source>
</evidence>
<dbReference type="PANTHER" id="PTHR24320">
    <property type="entry name" value="RETINOL DEHYDROGENASE"/>
    <property type="match status" value="1"/>
</dbReference>
<dbReference type="PRINTS" id="PR00081">
    <property type="entry name" value="GDHRDH"/>
</dbReference>
<dbReference type="GO" id="GO:0016491">
    <property type="term" value="F:oxidoreductase activity"/>
    <property type="evidence" value="ECO:0007669"/>
    <property type="project" value="UniProtKB-KW"/>
</dbReference>
<organism evidence="3 4">
    <name type="scientific">Catenuloplanes niger</name>
    <dbReference type="NCBI Taxonomy" id="587534"/>
    <lineage>
        <taxon>Bacteria</taxon>
        <taxon>Bacillati</taxon>
        <taxon>Actinomycetota</taxon>
        <taxon>Actinomycetes</taxon>
        <taxon>Micromonosporales</taxon>
        <taxon>Micromonosporaceae</taxon>
        <taxon>Catenuloplanes</taxon>
    </lineage>
</organism>
<proteinExistence type="inferred from homology"/>
<evidence type="ECO:0000313" key="4">
    <source>
        <dbReference type="Proteomes" id="UP001183629"/>
    </source>
</evidence>